<organism evidence="13 14">
    <name type="scientific">candidate division WWE3 bacterium GW2011_GWC1_41_7</name>
    <dbReference type="NCBI Taxonomy" id="1619119"/>
    <lineage>
        <taxon>Bacteria</taxon>
        <taxon>Katanobacteria</taxon>
    </lineage>
</organism>
<dbReference type="GO" id="GO:0008413">
    <property type="term" value="F:8-oxo-7,8-dihydroguanosine triphosphate pyrophosphatase activity"/>
    <property type="evidence" value="ECO:0007669"/>
    <property type="project" value="TreeGrafter"/>
</dbReference>
<dbReference type="InterPro" id="IPR047127">
    <property type="entry name" value="MutT-like"/>
</dbReference>
<reference evidence="13 14" key="1">
    <citation type="journal article" date="2015" name="Nature">
        <title>rRNA introns, odd ribosomes, and small enigmatic genomes across a large radiation of phyla.</title>
        <authorList>
            <person name="Brown C.T."/>
            <person name="Hug L.A."/>
            <person name="Thomas B.C."/>
            <person name="Sharon I."/>
            <person name="Castelle C.J."/>
            <person name="Singh A."/>
            <person name="Wilkins M.J."/>
            <person name="Williams K.H."/>
            <person name="Banfield J.F."/>
        </authorList>
    </citation>
    <scope>NUCLEOTIDE SEQUENCE [LARGE SCALE GENOMIC DNA]</scope>
</reference>
<comment type="caution">
    <text evidence="13">The sequence shown here is derived from an EMBL/GenBank/DDBJ whole genome shotgun (WGS) entry which is preliminary data.</text>
</comment>
<dbReference type="PROSITE" id="PS51462">
    <property type="entry name" value="NUDIX"/>
    <property type="match status" value="1"/>
</dbReference>
<comment type="similarity">
    <text evidence="2">Belongs to the Nudix hydrolase family.</text>
</comment>
<evidence type="ECO:0000259" key="12">
    <source>
        <dbReference type="PROSITE" id="PS51462"/>
    </source>
</evidence>
<dbReference type="InterPro" id="IPR015797">
    <property type="entry name" value="NUDIX_hydrolase-like_dom_sf"/>
</dbReference>
<dbReference type="GO" id="GO:0035539">
    <property type="term" value="F:8-oxo-7,8-dihydrodeoxyguanosine triphosphate pyrophosphatase activity"/>
    <property type="evidence" value="ECO:0007669"/>
    <property type="project" value="UniProtKB-EC"/>
</dbReference>
<keyword evidence="5" id="KW-0479">Metal-binding</keyword>
<gene>
    <name evidence="13" type="ORF">UU77_C0034G0006</name>
</gene>
<protein>
    <recommendedName>
        <fullName evidence="11">8-oxo-dGTP diphosphatase</fullName>
        <ecNumber evidence="11">3.6.1.55</ecNumber>
    </recommendedName>
</protein>
<dbReference type="Proteomes" id="UP000034507">
    <property type="component" value="Unassembled WGS sequence"/>
</dbReference>
<dbReference type="PANTHER" id="PTHR47707">
    <property type="entry name" value="8-OXO-DGTP DIPHOSPHATASE"/>
    <property type="match status" value="1"/>
</dbReference>
<evidence type="ECO:0000256" key="1">
    <source>
        <dbReference type="ARBA" id="ARBA00001946"/>
    </source>
</evidence>
<proteinExistence type="inferred from homology"/>
<keyword evidence="8" id="KW-0460">Magnesium</keyword>
<sequence>MQVINIYKAAGILIKDKKLLVEKSVGKEFFIAPGGSIEVDETPKQSLVRELQEEFQVETKIEDFEEFGTFTAEAAGQTGKIVQMNVFIVKNWVGEPTPDHEVEQILWTDSNIPPDIKVGSIFEHEVIPRLKTANLIS</sequence>
<evidence type="ECO:0000256" key="10">
    <source>
        <dbReference type="ARBA" id="ARBA00035861"/>
    </source>
</evidence>
<evidence type="ECO:0000256" key="2">
    <source>
        <dbReference type="ARBA" id="ARBA00005582"/>
    </source>
</evidence>
<dbReference type="CDD" id="cd04690">
    <property type="entry name" value="NUDIX_Hydrolase"/>
    <property type="match status" value="1"/>
</dbReference>
<dbReference type="SUPFAM" id="SSF55811">
    <property type="entry name" value="Nudix"/>
    <property type="match status" value="1"/>
</dbReference>
<name>A0A0G0X4T1_UNCKA</name>
<keyword evidence="7 13" id="KW-0378">Hydrolase</keyword>
<dbReference type="GO" id="GO:0046872">
    <property type="term" value="F:metal ion binding"/>
    <property type="evidence" value="ECO:0007669"/>
    <property type="project" value="UniProtKB-KW"/>
</dbReference>
<evidence type="ECO:0000256" key="4">
    <source>
        <dbReference type="ARBA" id="ARBA00022705"/>
    </source>
</evidence>
<dbReference type="GO" id="GO:0006260">
    <property type="term" value="P:DNA replication"/>
    <property type="evidence" value="ECO:0007669"/>
    <property type="project" value="UniProtKB-KW"/>
</dbReference>
<dbReference type="EMBL" id="LCBX01000034">
    <property type="protein sequence ID" value="KKS19990.1"/>
    <property type="molecule type" value="Genomic_DNA"/>
</dbReference>
<feature type="domain" description="Nudix hydrolase" evidence="12">
    <location>
        <begin position="1"/>
        <end position="132"/>
    </location>
</feature>
<dbReference type="InterPro" id="IPR000086">
    <property type="entry name" value="NUDIX_hydrolase_dom"/>
</dbReference>
<dbReference type="PANTHER" id="PTHR47707:SF1">
    <property type="entry name" value="NUDIX HYDROLASE FAMILY PROTEIN"/>
    <property type="match status" value="1"/>
</dbReference>
<keyword evidence="3" id="KW-0515">Mutator protein</keyword>
<accession>A0A0G0X4T1</accession>
<dbReference type="Gene3D" id="3.90.79.10">
    <property type="entry name" value="Nucleoside Triphosphate Pyrophosphohydrolase"/>
    <property type="match status" value="1"/>
</dbReference>
<evidence type="ECO:0000256" key="6">
    <source>
        <dbReference type="ARBA" id="ARBA00022763"/>
    </source>
</evidence>
<dbReference type="GO" id="GO:0006281">
    <property type="term" value="P:DNA repair"/>
    <property type="evidence" value="ECO:0007669"/>
    <property type="project" value="UniProtKB-KW"/>
</dbReference>
<comment type="catalytic activity">
    <reaction evidence="10">
        <text>8-oxo-dGTP + H2O = 8-oxo-dGMP + diphosphate + H(+)</text>
        <dbReference type="Rhea" id="RHEA:31575"/>
        <dbReference type="ChEBI" id="CHEBI:15377"/>
        <dbReference type="ChEBI" id="CHEBI:15378"/>
        <dbReference type="ChEBI" id="CHEBI:33019"/>
        <dbReference type="ChEBI" id="CHEBI:63224"/>
        <dbReference type="ChEBI" id="CHEBI:77896"/>
        <dbReference type="EC" id="3.6.1.55"/>
    </reaction>
</comment>
<evidence type="ECO:0000256" key="7">
    <source>
        <dbReference type="ARBA" id="ARBA00022801"/>
    </source>
</evidence>
<evidence type="ECO:0000256" key="9">
    <source>
        <dbReference type="ARBA" id="ARBA00023204"/>
    </source>
</evidence>
<evidence type="ECO:0000256" key="5">
    <source>
        <dbReference type="ARBA" id="ARBA00022723"/>
    </source>
</evidence>
<keyword evidence="6" id="KW-0227">DNA damage</keyword>
<dbReference type="GO" id="GO:0044715">
    <property type="term" value="F:8-oxo-dGDP phosphatase activity"/>
    <property type="evidence" value="ECO:0007669"/>
    <property type="project" value="TreeGrafter"/>
</dbReference>
<keyword evidence="4" id="KW-0235">DNA replication</keyword>
<evidence type="ECO:0000313" key="14">
    <source>
        <dbReference type="Proteomes" id="UP000034507"/>
    </source>
</evidence>
<comment type="cofactor">
    <cofactor evidence="1">
        <name>Mg(2+)</name>
        <dbReference type="ChEBI" id="CHEBI:18420"/>
    </cofactor>
</comment>
<dbReference type="Pfam" id="PF00293">
    <property type="entry name" value="NUDIX"/>
    <property type="match status" value="1"/>
</dbReference>
<dbReference type="GO" id="GO:0044716">
    <property type="term" value="F:8-oxo-GDP phosphatase activity"/>
    <property type="evidence" value="ECO:0007669"/>
    <property type="project" value="TreeGrafter"/>
</dbReference>
<evidence type="ECO:0000256" key="11">
    <source>
        <dbReference type="ARBA" id="ARBA00038905"/>
    </source>
</evidence>
<dbReference type="AlphaFoldDB" id="A0A0G0X4T1"/>
<evidence type="ECO:0000256" key="3">
    <source>
        <dbReference type="ARBA" id="ARBA00022457"/>
    </source>
</evidence>
<dbReference type="EC" id="3.6.1.55" evidence="11"/>
<evidence type="ECO:0000313" key="13">
    <source>
        <dbReference type="EMBL" id="KKS19990.1"/>
    </source>
</evidence>
<keyword evidence="9" id="KW-0234">DNA repair</keyword>
<evidence type="ECO:0000256" key="8">
    <source>
        <dbReference type="ARBA" id="ARBA00022842"/>
    </source>
</evidence>